<comment type="caution">
    <text evidence="1">The sequence shown here is derived from an EMBL/GenBank/DDBJ whole genome shotgun (WGS) entry which is preliminary data.</text>
</comment>
<dbReference type="EMBL" id="QGKV02000832">
    <property type="protein sequence ID" value="KAF3544620.1"/>
    <property type="molecule type" value="Genomic_DNA"/>
</dbReference>
<gene>
    <name evidence="1" type="ORF">DY000_02008478</name>
</gene>
<keyword evidence="2" id="KW-1185">Reference proteome</keyword>
<name>A0ABQ7BYW7_BRACR</name>
<accession>A0ABQ7BYW7</accession>
<evidence type="ECO:0008006" key="3">
    <source>
        <dbReference type="Google" id="ProtNLM"/>
    </source>
</evidence>
<reference evidence="1 2" key="1">
    <citation type="journal article" date="2020" name="BMC Genomics">
        <title>Intraspecific diversification of the crop wild relative Brassica cretica Lam. using demographic model selection.</title>
        <authorList>
            <person name="Kioukis A."/>
            <person name="Michalopoulou V.A."/>
            <person name="Briers L."/>
            <person name="Pirintsos S."/>
            <person name="Studholme D.J."/>
            <person name="Pavlidis P."/>
            <person name="Sarris P.F."/>
        </authorList>
    </citation>
    <scope>NUCLEOTIDE SEQUENCE [LARGE SCALE GENOMIC DNA]</scope>
    <source>
        <strain evidence="2">cv. PFS-1207/04</strain>
    </source>
</reference>
<dbReference type="PANTHER" id="PTHR33474:SF2">
    <property type="entry name" value="TRANSMEMBRANE PROTEIN"/>
    <property type="match status" value="1"/>
</dbReference>
<protein>
    <recommendedName>
        <fullName evidence="3">Neprosin activation peptide domain-containing protein</fullName>
    </recommendedName>
</protein>
<sequence length="123" mass="13900">MANKATFHLLMIFCLTLSQFFFFFPTNASRFGSLMERPDQIFLPQQDTILAPGPTTGTCHVEEDASIADKRFGSLMERPDQIFLPQQDTILDVEKRVTMELNDYPGSGANNRHLPRGRGCIDC</sequence>
<proteinExistence type="predicted"/>
<evidence type="ECO:0000313" key="2">
    <source>
        <dbReference type="Proteomes" id="UP000266723"/>
    </source>
</evidence>
<evidence type="ECO:0000313" key="1">
    <source>
        <dbReference type="EMBL" id="KAF3544620.1"/>
    </source>
</evidence>
<dbReference type="Proteomes" id="UP000266723">
    <property type="component" value="Unassembled WGS sequence"/>
</dbReference>
<organism evidence="1 2">
    <name type="scientific">Brassica cretica</name>
    <name type="common">Mustard</name>
    <dbReference type="NCBI Taxonomy" id="69181"/>
    <lineage>
        <taxon>Eukaryota</taxon>
        <taxon>Viridiplantae</taxon>
        <taxon>Streptophyta</taxon>
        <taxon>Embryophyta</taxon>
        <taxon>Tracheophyta</taxon>
        <taxon>Spermatophyta</taxon>
        <taxon>Magnoliopsida</taxon>
        <taxon>eudicotyledons</taxon>
        <taxon>Gunneridae</taxon>
        <taxon>Pentapetalae</taxon>
        <taxon>rosids</taxon>
        <taxon>malvids</taxon>
        <taxon>Brassicales</taxon>
        <taxon>Brassicaceae</taxon>
        <taxon>Brassiceae</taxon>
        <taxon>Brassica</taxon>
    </lineage>
</organism>
<dbReference type="PANTHER" id="PTHR33474">
    <property type="entry name" value="TRANSMEMBRANE PROTEIN"/>
    <property type="match status" value="1"/>
</dbReference>